<dbReference type="AlphaFoldDB" id="A0A8T1KE87"/>
<gene>
    <name evidence="2" type="ORF">PC115_g6778</name>
    <name evidence="1" type="ORF">PC117_g25608</name>
</gene>
<evidence type="ECO:0000313" key="2">
    <source>
        <dbReference type="EMBL" id="KAG2929651.1"/>
    </source>
</evidence>
<proteinExistence type="predicted"/>
<reference evidence="2" key="1">
    <citation type="submission" date="2018-10" db="EMBL/GenBank/DDBJ databases">
        <title>Effector identification in a new, highly contiguous assembly of the strawberry crown rot pathogen Phytophthora cactorum.</title>
        <authorList>
            <person name="Armitage A.D."/>
            <person name="Nellist C.F."/>
            <person name="Bates H."/>
            <person name="Vickerstaff R.J."/>
            <person name="Harrison R.J."/>
        </authorList>
    </citation>
    <scope>NUCLEOTIDE SEQUENCE</scope>
    <source>
        <strain evidence="2">4032</strain>
        <strain evidence="1">4040</strain>
    </source>
</reference>
<dbReference type="EMBL" id="RCMK01002039">
    <property type="protein sequence ID" value="KAG2885372.1"/>
    <property type="molecule type" value="Genomic_DNA"/>
</dbReference>
<comment type="caution">
    <text evidence="2">The sequence shown here is derived from an EMBL/GenBank/DDBJ whole genome shotgun (WGS) entry which is preliminary data.</text>
</comment>
<evidence type="ECO:0000313" key="3">
    <source>
        <dbReference type="Proteomes" id="UP000774804"/>
    </source>
</evidence>
<accession>A0A8T1KE87</accession>
<organism evidence="2 3">
    <name type="scientific">Phytophthora cactorum</name>
    <dbReference type="NCBI Taxonomy" id="29920"/>
    <lineage>
        <taxon>Eukaryota</taxon>
        <taxon>Sar</taxon>
        <taxon>Stramenopiles</taxon>
        <taxon>Oomycota</taxon>
        <taxon>Peronosporomycetes</taxon>
        <taxon>Peronosporales</taxon>
        <taxon>Peronosporaceae</taxon>
        <taxon>Phytophthora</taxon>
    </lineage>
</organism>
<evidence type="ECO:0000313" key="1">
    <source>
        <dbReference type="EMBL" id="KAG2885372.1"/>
    </source>
</evidence>
<name>A0A8T1KE87_9STRA</name>
<dbReference type="Proteomes" id="UP000774804">
    <property type="component" value="Unassembled WGS sequence"/>
</dbReference>
<dbReference type="EMBL" id="RCMI01000155">
    <property type="protein sequence ID" value="KAG2929651.1"/>
    <property type="molecule type" value="Genomic_DNA"/>
</dbReference>
<protein>
    <submittedName>
        <fullName evidence="2">Uncharacterized protein</fullName>
    </submittedName>
</protein>
<sequence>MTHFSSFSLFFTITKYSQRGGRPRKLQHRHQVLGLLLSVYVGSMQNNALCMMFGVPSSTLVWCWKSHVNSSY</sequence>
<dbReference type="Proteomes" id="UP000736787">
    <property type="component" value="Unassembled WGS sequence"/>
</dbReference>